<proteinExistence type="predicted"/>
<feature type="compositionally biased region" description="Low complexity" evidence="1">
    <location>
        <begin position="39"/>
        <end position="50"/>
    </location>
</feature>
<dbReference type="Proteomes" id="UP000712600">
    <property type="component" value="Unassembled WGS sequence"/>
</dbReference>
<accession>A0A8S9RI81</accession>
<dbReference type="AlphaFoldDB" id="A0A8S9RI81"/>
<protein>
    <submittedName>
        <fullName evidence="2">Uncharacterized protein</fullName>
    </submittedName>
</protein>
<evidence type="ECO:0000313" key="2">
    <source>
        <dbReference type="EMBL" id="KAF3572431.1"/>
    </source>
</evidence>
<name>A0A8S9RI81_BRACR</name>
<dbReference type="EMBL" id="QGKX02000095">
    <property type="protein sequence ID" value="KAF3572431.1"/>
    <property type="molecule type" value="Genomic_DNA"/>
</dbReference>
<organism evidence="2 3">
    <name type="scientific">Brassica cretica</name>
    <name type="common">Mustard</name>
    <dbReference type="NCBI Taxonomy" id="69181"/>
    <lineage>
        <taxon>Eukaryota</taxon>
        <taxon>Viridiplantae</taxon>
        <taxon>Streptophyta</taxon>
        <taxon>Embryophyta</taxon>
        <taxon>Tracheophyta</taxon>
        <taxon>Spermatophyta</taxon>
        <taxon>Magnoliopsida</taxon>
        <taxon>eudicotyledons</taxon>
        <taxon>Gunneridae</taxon>
        <taxon>Pentapetalae</taxon>
        <taxon>rosids</taxon>
        <taxon>malvids</taxon>
        <taxon>Brassicales</taxon>
        <taxon>Brassicaceae</taxon>
        <taxon>Brassiceae</taxon>
        <taxon>Brassica</taxon>
    </lineage>
</organism>
<evidence type="ECO:0000256" key="1">
    <source>
        <dbReference type="SAM" id="MobiDB-lite"/>
    </source>
</evidence>
<evidence type="ECO:0000313" key="3">
    <source>
        <dbReference type="Proteomes" id="UP000712600"/>
    </source>
</evidence>
<reference evidence="2" key="1">
    <citation type="submission" date="2019-12" db="EMBL/GenBank/DDBJ databases">
        <title>Genome sequencing and annotation of Brassica cretica.</title>
        <authorList>
            <person name="Studholme D.J."/>
            <person name="Sarris P."/>
        </authorList>
    </citation>
    <scope>NUCLEOTIDE SEQUENCE</scope>
    <source>
        <strain evidence="2">PFS-109/04</strain>
        <tissue evidence="2">Leaf</tissue>
    </source>
</reference>
<comment type="caution">
    <text evidence="2">The sequence shown here is derived from an EMBL/GenBank/DDBJ whole genome shotgun (WGS) entry which is preliminary data.</text>
</comment>
<feature type="region of interest" description="Disordered" evidence="1">
    <location>
        <begin position="15"/>
        <end position="71"/>
    </location>
</feature>
<sequence length="95" mass="10095">MQGICSIRRKSDGWSIFPASSDGTPASIRLRRPTAQGRSHSGSNSHASESSQEKNSVLIAPARASVPAAPHEPGIMGVELLVQQPGRQHLPILHP</sequence>
<gene>
    <name evidence="2" type="ORF">F2Q69_00059555</name>
</gene>